<evidence type="ECO:0000313" key="3">
    <source>
        <dbReference type="Proteomes" id="UP000324222"/>
    </source>
</evidence>
<sequence length="139" mass="15118">MWLKVVVLDSHIKQRGGESGIRCVEASGEPDGEGRREGASLRAHAAPRQASGVRTVTWQSVTYDTRVTCLPDVGKVPRPTFHACLVFQISPTRTTPSLHPYLNIQGEMSPSLSLLVPCLIVQGEISPSLSPLVSSFRVR</sequence>
<dbReference type="AlphaFoldDB" id="A0A5B7ERT2"/>
<feature type="region of interest" description="Disordered" evidence="1">
    <location>
        <begin position="22"/>
        <end position="46"/>
    </location>
</feature>
<dbReference type="Proteomes" id="UP000324222">
    <property type="component" value="Unassembled WGS sequence"/>
</dbReference>
<evidence type="ECO:0000256" key="1">
    <source>
        <dbReference type="SAM" id="MobiDB-lite"/>
    </source>
</evidence>
<organism evidence="2 3">
    <name type="scientific">Portunus trituberculatus</name>
    <name type="common">Swimming crab</name>
    <name type="synonym">Neptunus trituberculatus</name>
    <dbReference type="NCBI Taxonomy" id="210409"/>
    <lineage>
        <taxon>Eukaryota</taxon>
        <taxon>Metazoa</taxon>
        <taxon>Ecdysozoa</taxon>
        <taxon>Arthropoda</taxon>
        <taxon>Crustacea</taxon>
        <taxon>Multicrustacea</taxon>
        <taxon>Malacostraca</taxon>
        <taxon>Eumalacostraca</taxon>
        <taxon>Eucarida</taxon>
        <taxon>Decapoda</taxon>
        <taxon>Pleocyemata</taxon>
        <taxon>Brachyura</taxon>
        <taxon>Eubrachyura</taxon>
        <taxon>Portunoidea</taxon>
        <taxon>Portunidae</taxon>
        <taxon>Portuninae</taxon>
        <taxon>Portunus</taxon>
    </lineage>
</organism>
<reference evidence="2 3" key="1">
    <citation type="submission" date="2019-05" db="EMBL/GenBank/DDBJ databases">
        <title>Another draft genome of Portunus trituberculatus and its Hox gene families provides insights of decapod evolution.</title>
        <authorList>
            <person name="Jeong J.-H."/>
            <person name="Song I."/>
            <person name="Kim S."/>
            <person name="Choi T."/>
            <person name="Kim D."/>
            <person name="Ryu S."/>
            <person name="Kim W."/>
        </authorList>
    </citation>
    <scope>NUCLEOTIDE SEQUENCE [LARGE SCALE GENOMIC DNA]</scope>
    <source>
        <tissue evidence="2">Muscle</tissue>
    </source>
</reference>
<keyword evidence="3" id="KW-1185">Reference proteome</keyword>
<dbReference type="EMBL" id="VSRR010003793">
    <property type="protein sequence ID" value="MPC37480.1"/>
    <property type="molecule type" value="Genomic_DNA"/>
</dbReference>
<name>A0A5B7ERT2_PORTR</name>
<accession>A0A5B7ERT2</accession>
<gene>
    <name evidence="2" type="ORF">E2C01_030961</name>
</gene>
<comment type="caution">
    <text evidence="2">The sequence shown here is derived from an EMBL/GenBank/DDBJ whole genome shotgun (WGS) entry which is preliminary data.</text>
</comment>
<protein>
    <submittedName>
        <fullName evidence="2">Uncharacterized protein</fullName>
    </submittedName>
</protein>
<evidence type="ECO:0000313" key="2">
    <source>
        <dbReference type="EMBL" id="MPC37480.1"/>
    </source>
</evidence>
<proteinExistence type="predicted"/>